<evidence type="ECO:0000256" key="10">
    <source>
        <dbReference type="ARBA" id="ARBA00022967"/>
    </source>
</evidence>
<dbReference type="InterPro" id="IPR008250">
    <property type="entry name" value="ATPase_P-typ_transduc_dom_A_sf"/>
</dbReference>
<gene>
    <name evidence="22" type="primary">ATP8B1</name>
    <name evidence="22" type="synonym">atp8b1</name>
</gene>
<dbReference type="NCBIfam" id="TIGR01494">
    <property type="entry name" value="ATPase_P-type"/>
    <property type="match status" value="1"/>
</dbReference>
<feature type="transmembrane region" description="Helical" evidence="17">
    <location>
        <begin position="284"/>
        <end position="308"/>
    </location>
</feature>
<dbReference type="InterPro" id="IPR006539">
    <property type="entry name" value="P-type_ATPase_IV"/>
</dbReference>
<dbReference type="InterPro" id="IPR001757">
    <property type="entry name" value="P_typ_ATPase"/>
</dbReference>
<dbReference type="GO" id="GO:0016887">
    <property type="term" value="F:ATP hydrolysis activity"/>
    <property type="evidence" value="ECO:0007669"/>
    <property type="project" value="InterPro"/>
</dbReference>
<comment type="similarity">
    <text evidence="4 17">Belongs to the cation transport ATPase (P-type) (TC 3.A.3) family. Type IV subfamily.</text>
</comment>
<feature type="transmembrane region" description="Helical" evidence="17">
    <location>
        <begin position="932"/>
        <end position="954"/>
    </location>
</feature>
<dbReference type="SUPFAM" id="SSF81653">
    <property type="entry name" value="Calcium ATPase, transduction domain A"/>
    <property type="match status" value="1"/>
</dbReference>
<feature type="binding site" evidence="15">
    <location>
        <position position="399"/>
    </location>
    <ligand>
        <name>ATP</name>
        <dbReference type="ChEBI" id="CHEBI:30616"/>
    </ligand>
</feature>
<feature type="transmembrane region" description="Helical" evidence="17">
    <location>
        <begin position="1019"/>
        <end position="1037"/>
    </location>
</feature>
<evidence type="ECO:0000256" key="14">
    <source>
        <dbReference type="PIRSR" id="PIRSR606539-1"/>
    </source>
</evidence>
<dbReference type="NCBIfam" id="TIGR01652">
    <property type="entry name" value="ATPase-Plipid"/>
    <property type="match status" value="1"/>
</dbReference>
<dbReference type="GO" id="GO:0000287">
    <property type="term" value="F:magnesium ion binding"/>
    <property type="evidence" value="ECO:0007669"/>
    <property type="project" value="UniProtKB-UniRule"/>
</dbReference>
<evidence type="ECO:0000256" key="13">
    <source>
        <dbReference type="ARBA" id="ARBA00034036"/>
    </source>
</evidence>
<dbReference type="InterPro" id="IPR018303">
    <property type="entry name" value="ATPase_P-typ_P_site"/>
</dbReference>
<feature type="binding site" evidence="15">
    <location>
        <position position="501"/>
    </location>
    <ligand>
        <name>ATP</name>
        <dbReference type="ChEBI" id="CHEBI:30616"/>
    </ligand>
</feature>
<dbReference type="PRINTS" id="PR00119">
    <property type="entry name" value="CATATPASE"/>
</dbReference>
<dbReference type="GO" id="GO:0005886">
    <property type="term" value="C:plasma membrane"/>
    <property type="evidence" value="ECO:0007669"/>
    <property type="project" value="TreeGrafter"/>
</dbReference>
<name>A0A8C9VK00_SCLFO</name>
<evidence type="ECO:0000313" key="23">
    <source>
        <dbReference type="Proteomes" id="UP000694397"/>
    </source>
</evidence>
<evidence type="ECO:0000256" key="3">
    <source>
        <dbReference type="ARBA" id="ARBA00004308"/>
    </source>
</evidence>
<keyword evidence="9 16" id="KW-0460">Magnesium</keyword>
<dbReference type="PANTHER" id="PTHR24092">
    <property type="entry name" value="PROBABLE PHOSPHOLIPID-TRANSPORTING ATPASE"/>
    <property type="match status" value="1"/>
</dbReference>
<organism evidence="22 23">
    <name type="scientific">Scleropages formosus</name>
    <name type="common">Asian bonytongue</name>
    <name type="synonym">Osteoglossum formosum</name>
    <dbReference type="NCBI Taxonomy" id="113540"/>
    <lineage>
        <taxon>Eukaryota</taxon>
        <taxon>Metazoa</taxon>
        <taxon>Chordata</taxon>
        <taxon>Craniata</taxon>
        <taxon>Vertebrata</taxon>
        <taxon>Euteleostomi</taxon>
        <taxon>Actinopterygii</taxon>
        <taxon>Neopterygii</taxon>
        <taxon>Teleostei</taxon>
        <taxon>Osteoglossocephala</taxon>
        <taxon>Osteoglossomorpha</taxon>
        <taxon>Osteoglossiformes</taxon>
        <taxon>Osteoglossidae</taxon>
        <taxon>Scleropages</taxon>
    </lineage>
</organism>
<dbReference type="Gene3D" id="2.70.150.10">
    <property type="entry name" value="Calcium-transporting ATPase, cytoplasmic transduction domain A"/>
    <property type="match status" value="1"/>
</dbReference>
<dbReference type="FunFam" id="3.40.50.1000:FF:000001">
    <property type="entry name" value="Phospholipid-transporting ATPase IC"/>
    <property type="match status" value="1"/>
</dbReference>
<dbReference type="GO" id="GO:0005524">
    <property type="term" value="F:ATP binding"/>
    <property type="evidence" value="ECO:0007669"/>
    <property type="project" value="UniProtKB-UniRule"/>
</dbReference>
<dbReference type="SFLD" id="SFLDF00027">
    <property type="entry name" value="p-type_atpase"/>
    <property type="match status" value="1"/>
</dbReference>
<feature type="binding site" evidence="15">
    <location>
        <position position="542"/>
    </location>
    <ligand>
        <name>ATP</name>
        <dbReference type="ChEBI" id="CHEBI:30616"/>
    </ligand>
</feature>
<evidence type="ECO:0000256" key="12">
    <source>
        <dbReference type="ARBA" id="ARBA00023136"/>
    </source>
</evidence>
<dbReference type="InterPro" id="IPR032631">
    <property type="entry name" value="P-type_ATPase_N"/>
</dbReference>
<keyword evidence="10 17" id="KW-1278">Translocase</keyword>
<dbReference type="InterPro" id="IPR023214">
    <property type="entry name" value="HAD_sf"/>
</dbReference>
<evidence type="ECO:0000256" key="7">
    <source>
        <dbReference type="ARBA" id="ARBA00022741"/>
    </source>
</evidence>
<evidence type="ECO:0000256" key="9">
    <source>
        <dbReference type="ARBA" id="ARBA00022842"/>
    </source>
</evidence>
<protein>
    <recommendedName>
        <fullName evidence="17">Phospholipid-transporting ATPase</fullName>
        <ecNumber evidence="17">7.6.2.1</ecNumber>
    </recommendedName>
</protein>
<evidence type="ECO:0000256" key="4">
    <source>
        <dbReference type="ARBA" id="ARBA00008109"/>
    </source>
</evidence>
<feature type="binding site" evidence="15">
    <location>
        <position position="401"/>
    </location>
    <ligand>
        <name>ATP</name>
        <dbReference type="ChEBI" id="CHEBI:30616"/>
    </ligand>
</feature>
<feature type="transmembrane region" description="Helical" evidence="17">
    <location>
        <begin position="87"/>
        <end position="106"/>
    </location>
</feature>
<dbReference type="Pfam" id="PF13246">
    <property type="entry name" value="Cation_ATPase"/>
    <property type="match status" value="1"/>
</dbReference>
<dbReference type="FunFam" id="3.40.1110.10:FF:000055">
    <property type="entry name" value="Phospholipid-transporting ATPase"/>
    <property type="match status" value="1"/>
</dbReference>
<keyword evidence="23" id="KW-1185">Reference proteome</keyword>
<dbReference type="InterPro" id="IPR032630">
    <property type="entry name" value="P_typ_ATPase_c"/>
</dbReference>
<feature type="binding site" evidence="15">
    <location>
        <position position="400"/>
    </location>
    <ligand>
        <name>ATP</name>
        <dbReference type="ChEBI" id="CHEBI:30616"/>
    </ligand>
</feature>
<dbReference type="Ensembl" id="ENSSFOT00015064105.1">
    <property type="protein sequence ID" value="ENSSFOP00015058134.1"/>
    <property type="gene ID" value="ENSSFOG00015021364.2"/>
</dbReference>
<proteinExistence type="inferred from homology"/>
<evidence type="ECO:0000256" key="6">
    <source>
        <dbReference type="ARBA" id="ARBA00022723"/>
    </source>
</evidence>
<evidence type="ECO:0000256" key="15">
    <source>
        <dbReference type="PIRSR" id="PIRSR606539-2"/>
    </source>
</evidence>
<dbReference type="Pfam" id="PF16212">
    <property type="entry name" value="PhoLip_ATPase_C"/>
    <property type="match status" value="1"/>
</dbReference>
<dbReference type="GO" id="GO:0045332">
    <property type="term" value="P:phospholipid translocation"/>
    <property type="evidence" value="ECO:0007669"/>
    <property type="project" value="TreeGrafter"/>
</dbReference>
<keyword evidence="5 17" id="KW-0812">Transmembrane</keyword>
<feature type="transmembrane region" description="Helical" evidence="17">
    <location>
        <begin position="64"/>
        <end position="81"/>
    </location>
</feature>
<feature type="domain" description="P-type ATPase N-terminal" evidence="20">
    <location>
        <begin position="26"/>
        <end position="90"/>
    </location>
</feature>
<evidence type="ECO:0000256" key="16">
    <source>
        <dbReference type="PIRSR" id="PIRSR606539-3"/>
    </source>
</evidence>
<feature type="transmembrane region" description="Helical" evidence="17">
    <location>
        <begin position="328"/>
        <end position="353"/>
    </location>
</feature>
<dbReference type="SUPFAM" id="SSF81660">
    <property type="entry name" value="Metal cation-transporting ATPase, ATP-binding domain N"/>
    <property type="match status" value="1"/>
</dbReference>
<dbReference type="SUPFAM" id="SSF56784">
    <property type="entry name" value="HAD-like"/>
    <property type="match status" value="1"/>
</dbReference>
<dbReference type="PANTHER" id="PTHR24092:SF48">
    <property type="entry name" value="PHOSPHOLIPID-TRANSPORTING ATPASE IC"/>
    <property type="match status" value="1"/>
</dbReference>
<keyword evidence="12 17" id="KW-0472">Membrane</keyword>
<dbReference type="FunFam" id="3.40.50.1000:FF:000014">
    <property type="entry name" value="Phospholipid-transporting ATPase"/>
    <property type="match status" value="1"/>
</dbReference>
<dbReference type="InterPro" id="IPR044492">
    <property type="entry name" value="P_typ_ATPase_HD_dom"/>
</dbReference>
<feature type="binding site" evidence="16">
    <location>
        <position position="796"/>
    </location>
    <ligand>
        <name>Mg(2+)</name>
        <dbReference type="ChEBI" id="CHEBI:18420"/>
    </ligand>
</feature>
<evidence type="ECO:0000256" key="8">
    <source>
        <dbReference type="ARBA" id="ARBA00022840"/>
    </source>
</evidence>
<feature type="binding site" evidence="16">
    <location>
        <position position="401"/>
    </location>
    <ligand>
        <name>Mg(2+)</name>
        <dbReference type="ChEBI" id="CHEBI:18420"/>
    </ligand>
</feature>
<reference evidence="22 23" key="1">
    <citation type="submission" date="2019-04" db="EMBL/GenBank/DDBJ databases">
        <authorList>
            <consortium name="Wellcome Sanger Institute Data Sharing"/>
        </authorList>
    </citation>
    <scope>NUCLEOTIDE SEQUENCE [LARGE SCALE GENOMIC DNA]</scope>
</reference>
<evidence type="ECO:0000259" key="21">
    <source>
        <dbReference type="Pfam" id="PF16212"/>
    </source>
</evidence>
<feature type="binding site" evidence="15">
    <location>
        <position position="565"/>
    </location>
    <ligand>
        <name>ATP</name>
        <dbReference type="ChEBI" id="CHEBI:30616"/>
    </ligand>
</feature>
<comment type="catalytic activity">
    <reaction evidence="13 17">
        <text>ATP + H2O + phospholipidSide 1 = ADP + phosphate + phospholipidSide 2.</text>
        <dbReference type="EC" id="7.6.2.1"/>
    </reaction>
</comment>
<dbReference type="SFLD" id="SFLDS00003">
    <property type="entry name" value="Haloacid_Dehalogenase"/>
    <property type="match status" value="1"/>
</dbReference>
<evidence type="ECO:0000256" key="2">
    <source>
        <dbReference type="ARBA" id="ARBA00004141"/>
    </source>
</evidence>
<evidence type="ECO:0000256" key="5">
    <source>
        <dbReference type="ARBA" id="ARBA00022692"/>
    </source>
</evidence>
<feature type="binding site" evidence="15">
    <location>
        <position position="795"/>
    </location>
    <ligand>
        <name>ATP</name>
        <dbReference type="ChEBI" id="CHEBI:30616"/>
    </ligand>
</feature>
<dbReference type="EC" id="7.6.2.1" evidence="17"/>
<dbReference type="InterPro" id="IPR059000">
    <property type="entry name" value="ATPase_P-type_domA"/>
</dbReference>
<feature type="transmembrane region" description="Helical" evidence="17">
    <location>
        <begin position="849"/>
        <end position="867"/>
    </location>
</feature>
<feature type="binding site" evidence="15">
    <location>
        <position position="772"/>
    </location>
    <ligand>
        <name>ATP</name>
        <dbReference type="ChEBI" id="CHEBI:30616"/>
    </ligand>
</feature>
<dbReference type="Pfam" id="PF00122">
    <property type="entry name" value="E1-E2_ATPase"/>
    <property type="match status" value="1"/>
</dbReference>
<comment type="subcellular location">
    <subcellularLocation>
        <location evidence="3">Endomembrane system</location>
    </subcellularLocation>
    <subcellularLocation>
        <location evidence="2 17">Membrane</location>
        <topology evidence="2 17">Multi-pass membrane protein</topology>
    </subcellularLocation>
</comment>
<dbReference type="InterPro" id="IPR036412">
    <property type="entry name" value="HAD-like_sf"/>
</dbReference>
<feature type="transmembrane region" description="Helical" evidence="17">
    <location>
        <begin position="1043"/>
        <end position="1065"/>
    </location>
</feature>
<dbReference type="PROSITE" id="PS00154">
    <property type="entry name" value="ATPASE_E1_E2"/>
    <property type="match status" value="1"/>
</dbReference>
<evidence type="ECO:0000256" key="11">
    <source>
        <dbReference type="ARBA" id="ARBA00022989"/>
    </source>
</evidence>
<keyword evidence="8 15" id="KW-0067">ATP-binding</keyword>
<feature type="binding site" evidence="15">
    <location>
        <position position="766"/>
    </location>
    <ligand>
        <name>ATP</name>
        <dbReference type="ChEBI" id="CHEBI:30616"/>
    </ligand>
</feature>
<evidence type="ECO:0000256" key="18">
    <source>
        <dbReference type="SAM" id="MobiDB-lite"/>
    </source>
</evidence>
<dbReference type="GO" id="GO:0007030">
    <property type="term" value="P:Golgi organization"/>
    <property type="evidence" value="ECO:0007669"/>
    <property type="project" value="TreeGrafter"/>
</dbReference>
<feature type="binding site" evidence="15">
    <location>
        <position position="679"/>
    </location>
    <ligand>
        <name>ATP</name>
        <dbReference type="ChEBI" id="CHEBI:30616"/>
    </ligand>
</feature>
<dbReference type="GO" id="GO:0140326">
    <property type="term" value="F:ATPase-coupled intramembrane lipid transporter activity"/>
    <property type="evidence" value="ECO:0007669"/>
    <property type="project" value="UniProtKB-EC"/>
</dbReference>
<feature type="domain" description="P-type ATPase C-terminal" evidence="21">
    <location>
        <begin position="818"/>
        <end position="1072"/>
    </location>
</feature>
<keyword evidence="11 17" id="KW-1133">Transmembrane helix</keyword>
<feature type="binding site" evidence="16">
    <location>
        <position position="399"/>
    </location>
    <ligand>
        <name>Mg(2+)</name>
        <dbReference type="ChEBI" id="CHEBI:18420"/>
    </ligand>
</feature>
<keyword evidence="6 16" id="KW-0479">Metal-binding</keyword>
<feature type="region of interest" description="Disordered" evidence="18">
    <location>
        <begin position="1121"/>
        <end position="1144"/>
    </location>
</feature>
<feature type="binding site" evidence="15">
    <location>
        <position position="678"/>
    </location>
    <ligand>
        <name>ATP</name>
        <dbReference type="ChEBI" id="CHEBI:30616"/>
    </ligand>
</feature>
<dbReference type="Gene3D" id="3.40.1110.10">
    <property type="entry name" value="Calcium-transporting ATPase, cytoplasmic domain N"/>
    <property type="match status" value="1"/>
</dbReference>
<dbReference type="SFLD" id="SFLDG00002">
    <property type="entry name" value="C1.7:_P-type_atpase_like"/>
    <property type="match status" value="1"/>
</dbReference>
<evidence type="ECO:0000259" key="19">
    <source>
        <dbReference type="Pfam" id="PF00122"/>
    </source>
</evidence>
<dbReference type="Gene3D" id="3.40.50.1000">
    <property type="entry name" value="HAD superfamily/HAD-like"/>
    <property type="match status" value="1"/>
</dbReference>
<dbReference type="CDD" id="cd02073">
    <property type="entry name" value="P-type_ATPase_APLT_Dnf-like"/>
    <property type="match status" value="1"/>
</dbReference>
<evidence type="ECO:0000256" key="1">
    <source>
        <dbReference type="ARBA" id="ARBA00001946"/>
    </source>
</evidence>
<feature type="transmembrane region" description="Helical" evidence="17">
    <location>
        <begin position="993"/>
        <end position="1012"/>
    </location>
</feature>
<feature type="domain" description="P-type ATPase A" evidence="19">
    <location>
        <begin position="119"/>
        <end position="182"/>
    </location>
</feature>
<feature type="binding site" evidence="16">
    <location>
        <position position="792"/>
    </location>
    <ligand>
        <name>Mg(2+)</name>
        <dbReference type="ChEBI" id="CHEBI:18420"/>
    </ligand>
</feature>
<sequence>RVNQYKGPWKVKANDRDFCNLPEFQKKVFLCFKKSKYAGNAIKTYKYNFFTFLPLNLFEQFKRAANIYFLVLLILQIIPQISTLPWYTTLVPLVIVLAITAIKDLVDDLARHRMDKEVNNRKCDVLLDGRFKESKWMDIHVGDVVRLKKNDFVPADIVLLSSSNPNSLCYVETAELDGETNLKFKMGLKVTDEHLQEEQQIANFDAMIECEEPNNRLDKFTGVMKWNNEAFPLDLDNMLLRGCKIRNTEVLHGLVIFAGADTKIMRNGGKTRFKRTKIDELMNYMVYSIFVLLILVSAGLAIGNTFWYDQIGSNAWYLYDGKQYNSSYRGFLSFWGYIIVLNTMVPISLYVSVEVIRLGQSKFINWDLQMYYPEKDTAAKARTTTLNEQLGQIEYIFSDKTGTLTQNIMAFKKCTISGHTYGRPLITICHTDRIKIFDLKWNKYADGRFQFYDHSLISCIQSKKNPDVHEFFKLLCLCHTVMVEQKEDINELVYQAASPDEGALVTAARNFGFVFLSRTQDTITVSELGVEKTYQMLALLDFNSDRKRMSVILRFPDGKIRLYCKGADTVVYERLHPSSKHKERTQSALEAFANETLRTLCLCYKDITEEEFDSWARKHKAASVSMSDREAALDEVYELIERNLQLIGATAIEDKLQDGVPDTIAKLAKANIKIWVLTGDKKETAENIGYSCQLLTGDILSCILHFKPINEILYEKKKKRRRLRLRKFKKKTIPKDGQPMDEREKEQRQIDFVDMACECSAVICCRVTPKQKANVVNLVKKYKKAVTLSIGDGANDVNMIKTADIGVGISGQEGMQAVMSSDYAFAQFRYLQRLLLVHGRWSYIRMCKFLRYFFYKNFAFTLVHFWYSFFSGYSSQIAYEDWFITLYNVCYSSLPVLLVGLLDQDVSDSLSIRFPKLYLPGPQGVMFNYKNFFISLFHGIFTSLIIFFIPYGAFRQTMGQDGEAPSDYQSFAVVTASSLTIIVNLQISLNTSYWTFVNFFAVLGSIAIYFGIMFDIHSAGIHVIFTSAFTFTGVASNTFRQPYLWLTIILTVGISLLPVICIEFLQKTIWPSEGDKIQRNRRKYEEQVEVVKKPEPFQRGRRSRRSAYAFSHSRGYADLIASGRSIRRKPTQRPIPEINQAENS</sequence>
<reference evidence="22" key="2">
    <citation type="submission" date="2025-08" db="UniProtKB">
        <authorList>
            <consortium name="Ensembl"/>
        </authorList>
    </citation>
    <scope>IDENTIFICATION</scope>
</reference>
<dbReference type="GeneTree" id="ENSGT00940000158002"/>
<dbReference type="SUPFAM" id="SSF81665">
    <property type="entry name" value="Calcium ATPase, transmembrane domain M"/>
    <property type="match status" value="1"/>
</dbReference>
<feature type="binding site" evidence="15">
    <location>
        <position position="680"/>
    </location>
    <ligand>
        <name>ATP</name>
        <dbReference type="ChEBI" id="CHEBI:30616"/>
    </ligand>
</feature>
<dbReference type="Pfam" id="PF16209">
    <property type="entry name" value="PhoLip_ATPase_N"/>
    <property type="match status" value="1"/>
</dbReference>
<evidence type="ECO:0000256" key="17">
    <source>
        <dbReference type="RuleBase" id="RU362033"/>
    </source>
</evidence>
<keyword evidence="7 15" id="KW-0547">Nucleotide-binding</keyword>
<comment type="cofactor">
    <cofactor evidence="1 16">
        <name>Mg(2+)</name>
        <dbReference type="ChEBI" id="CHEBI:18420"/>
    </cofactor>
</comment>
<feature type="active site" description="4-aspartylphosphate intermediate" evidence="14">
    <location>
        <position position="399"/>
    </location>
</feature>
<dbReference type="GO" id="GO:0005802">
    <property type="term" value="C:trans-Golgi network"/>
    <property type="evidence" value="ECO:0007669"/>
    <property type="project" value="TreeGrafter"/>
</dbReference>
<feature type="transmembrane region" description="Helical" evidence="17">
    <location>
        <begin position="966"/>
        <end position="987"/>
    </location>
</feature>
<feature type="binding site" evidence="15">
    <location>
        <position position="598"/>
    </location>
    <ligand>
        <name>ATP</name>
        <dbReference type="ChEBI" id="CHEBI:30616"/>
    </ligand>
</feature>
<feature type="binding site" evidence="15">
    <location>
        <position position="796"/>
    </location>
    <ligand>
        <name>ATP</name>
        <dbReference type="ChEBI" id="CHEBI:30616"/>
    </ligand>
</feature>
<accession>A0A8C9VK00</accession>
<reference evidence="22" key="3">
    <citation type="submission" date="2025-09" db="UniProtKB">
        <authorList>
            <consortium name="Ensembl"/>
        </authorList>
    </citation>
    <scope>IDENTIFICATION</scope>
</reference>
<dbReference type="InterPro" id="IPR023298">
    <property type="entry name" value="ATPase_P-typ_TM_dom_sf"/>
</dbReference>
<evidence type="ECO:0000313" key="22">
    <source>
        <dbReference type="Ensembl" id="ENSSFOP00015058134.1"/>
    </source>
</evidence>
<dbReference type="Proteomes" id="UP000694397">
    <property type="component" value="Chromosome 6"/>
</dbReference>
<dbReference type="InterPro" id="IPR023299">
    <property type="entry name" value="ATPase_P-typ_cyto_dom_N"/>
</dbReference>
<dbReference type="AlphaFoldDB" id="A0A8C9VK00"/>
<evidence type="ECO:0000259" key="20">
    <source>
        <dbReference type="Pfam" id="PF16209"/>
    </source>
</evidence>